<feature type="region of interest" description="Disordered" evidence="1">
    <location>
        <begin position="74"/>
        <end position="118"/>
    </location>
</feature>
<evidence type="ECO:0000313" key="3">
    <source>
        <dbReference type="Proteomes" id="UP000275267"/>
    </source>
</evidence>
<comment type="caution">
    <text evidence="2">The sequence shown here is derived from an EMBL/GenBank/DDBJ whole genome shotgun (WGS) entry which is preliminary data.</text>
</comment>
<feature type="compositionally biased region" description="Acidic residues" evidence="1">
    <location>
        <begin position="81"/>
        <end position="93"/>
    </location>
</feature>
<proteinExistence type="predicted"/>
<dbReference type="EMBL" id="PQIB02000013">
    <property type="protein sequence ID" value="RLM75124.1"/>
    <property type="molecule type" value="Genomic_DNA"/>
</dbReference>
<sequence>MCKTVTQEVNENCCDIIEIKSHLGLPTYHNHELPQFDDPFAEWDAADEAAVAAAHGPLPHPCCRTRALTHSHCVPPGGQEICDEDEETEEEEPRDYREIPDSDEDEDSSDDDAQDDDE</sequence>
<dbReference type="Proteomes" id="UP000275267">
    <property type="component" value="Unassembled WGS sequence"/>
</dbReference>
<evidence type="ECO:0000256" key="1">
    <source>
        <dbReference type="SAM" id="MobiDB-lite"/>
    </source>
</evidence>
<evidence type="ECO:0000313" key="2">
    <source>
        <dbReference type="EMBL" id="RLM75124.1"/>
    </source>
</evidence>
<feature type="compositionally biased region" description="Acidic residues" evidence="1">
    <location>
        <begin position="101"/>
        <end position="118"/>
    </location>
</feature>
<gene>
    <name evidence="2" type="ORF">C2845_PM15G04400</name>
</gene>
<organism evidence="2 3">
    <name type="scientific">Panicum miliaceum</name>
    <name type="common">Proso millet</name>
    <name type="synonym">Broomcorn millet</name>
    <dbReference type="NCBI Taxonomy" id="4540"/>
    <lineage>
        <taxon>Eukaryota</taxon>
        <taxon>Viridiplantae</taxon>
        <taxon>Streptophyta</taxon>
        <taxon>Embryophyta</taxon>
        <taxon>Tracheophyta</taxon>
        <taxon>Spermatophyta</taxon>
        <taxon>Magnoliopsida</taxon>
        <taxon>Liliopsida</taxon>
        <taxon>Poales</taxon>
        <taxon>Poaceae</taxon>
        <taxon>PACMAD clade</taxon>
        <taxon>Panicoideae</taxon>
        <taxon>Panicodae</taxon>
        <taxon>Paniceae</taxon>
        <taxon>Panicinae</taxon>
        <taxon>Panicum</taxon>
        <taxon>Panicum sect. Panicum</taxon>
    </lineage>
</organism>
<name>A0A3L6Q8Z2_PANMI</name>
<keyword evidence="3" id="KW-1185">Reference proteome</keyword>
<reference evidence="3" key="1">
    <citation type="journal article" date="2019" name="Nat. Commun.">
        <title>The genome of broomcorn millet.</title>
        <authorList>
            <person name="Zou C."/>
            <person name="Miki D."/>
            <person name="Li D."/>
            <person name="Tang Q."/>
            <person name="Xiao L."/>
            <person name="Rajput S."/>
            <person name="Deng P."/>
            <person name="Jia W."/>
            <person name="Huang R."/>
            <person name="Zhang M."/>
            <person name="Sun Y."/>
            <person name="Hu J."/>
            <person name="Fu X."/>
            <person name="Schnable P.S."/>
            <person name="Li F."/>
            <person name="Zhang H."/>
            <person name="Feng B."/>
            <person name="Zhu X."/>
            <person name="Liu R."/>
            <person name="Schnable J.C."/>
            <person name="Zhu J.-K."/>
            <person name="Zhang H."/>
        </authorList>
    </citation>
    <scope>NUCLEOTIDE SEQUENCE [LARGE SCALE GENOMIC DNA]</scope>
</reference>
<protein>
    <submittedName>
        <fullName evidence="2">Uncharacterized protein</fullName>
    </submittedName>
</protein>
<accession>A0A3L6Q8Z2</accession>
<dbReference type="AlphaFoldDB" id="A0A3L6Q8Z2"/>